<dbReference type="OrthoDB" id="196709at2759"/>
<reference evidence="10" key="1">
    <citation type="submission" date="2022-12" db="EMBL/GenBank/DDBJ databases">
        <authorList>
            <person name="Brejova B."/>
        </authorList>
    </citation>
    <scope>NUCLEOTIDE SEQUENCE</scope>
</reference>
<comment type="caution">
    <text evidence="10">The sequence shown here is derived from an EMBL/GenBank/DDBJ whole genome shotgun (WGS) entry which is preliminary data.</text>
</comment>
<protein>
    <recommendedName>
        <fullName evidence="12">Phosphatidylinositol N-acetylglucosaminyltransferase</fullName>
    </recommendedName>
</protein>
<evidence type="ECO:0000256" key="5">
    <source>
        <dbReference type="ARBA" id="ARBA00022692"/>
    </source>
</evidence>
<evidence type="ECO:0000256" key="2">
    <source>
        <dbReference type="ARBA" id="ARBA00004687"/>
    </source>
</evidence>
<evidence type="ECO:0000313" key="11">
    <source>
        <dbReference type="Proteomes" id="UP001152885"/>
    </source>
</evidence>
<feature type="transmembrane region" description="Helical" evidence="9">
    <location>
        <begin position="229"/>
        <end position="249"/>
    </location>
</feature>
<name>A0A9W4TSK4_9ASCO</name>
<dbReference type="AlphaFoldDB" id="A0A9W4TSK4"/>
<evidence type="ECO:0000256" key="3">
    <source>
        <dbReference type="ARBA" id="ARBA00008321"/>
    </source>
</evidence>
<dbReference type="PANTHER" id="PTHR12982">
    <property type="entry name" value="PHOSPHATIDYLINOSITOL GLYCAN, CLASS C"/>
    <property type="match status" value="1"/>
</dbReference>
<comment type="similarity">
    <text evidence="3">Belongs to the PIGC family.</text>
</comment>
<evidence type="ECO:0000256" key="9">
    <source>
        <dbReference type="SAM" id="Phobius"/>
    </source>
</evidence>
<dbReference type="GO" id="GO:0006506">
    <property type="term" value="P:GPI anchor biosynthetic process"/>
    <property type="evidence" value="ECO:0007669"/>
    <property type="project" value="UniProtKB-KW"/>
</dbReference>
<evidence type="ECO:0000256" key="1">
    <source>
        <dbReference type="ARBA" id="ARBA00004141"/>
    </source>
</evidence>
<dbReference type="PANTHER" id="PTHR12982:SF0">
    <property type="entry name" value="PHOSPHATIDYLINOSITOL N-ACETYLGLUCOSAMINYLTRANSFERASE SUBUNIT C"/>
    <property type="match status" value="1"/>
</dbReference>
<evidence type="ECO:0000256" key="7">
    <source>
        <dbReference type="ARBA" id="ARBA00023136"/>
    </source>
</evidence>
<proteinExistence type="inferred from homology"/>
<keyword evidence="6 9" id="KW-1133">Transmembrane helix</keyword>
<evidence type="ECO:0000256" key="6">
    <source>
        <dbReference type="ARBA" id="ARBA00022989"/>
    </source>
</evidence>
<dbReference type="GO" id="GO:0000506">
    <property type="term" value="C:glycosylphosphatidylinositol-N-acetylglucosaminyltransferase (GPI-GnT) complex"/>
    <property type="evidence" value="ECO:0007669"/>
    <property type="project" value="TreeGrafter"/>
</dbReference>
<keyword evidence="11" id="KW-1185">Reference proteome</keyword>
<feature type="transmembrane region" description="Helical" evidence="9">
    <location>
        <begin position="121"/>
        <end position="138"/>
    </location>
</feature>
<organism evidence="10 11">
    <name type="scientific">Candida verbasci</name>
    <dbReference type="NCBI Taxonomy" id="1227364"/>
    <lineage>
        <taxon>Eukaryota</taxon>
        <taxon>Fungi</taxon>
        <taxon>Dikarya</taxon>
        <taxon>Ascomycota</taxon>
        <taxon>Saccharomycotina</taxon>
        <taxon>Pichiomycetes</taxon>
        <taxon>Debaryomycetaceae</taxon>
        <taxon>Candida/Lodderomyces clade</taxon>
        <taxon>Candida</taxon>
    </lineage>
</organism>
<accession>A0A9W4TSK4</accession>
<feature type="transmembrane region" description="Helical" evidence="9">
    <location>
        <begin position="198"/>
        <end position="217"/>
    </location>
</feature>
<keyword evidence="5 9" id="KW-0812">Transmembrane</keyword>
<keyword evidence="7 9" id="KW-0472">Membrane</keyword>
<evidence type="ECO:0000313" key="10">
    <source>
        <dbReference type="EMBL" id="CAI5755828.1"/>
    </source>
</evidence>
<feature type="transmembrane region" description="Helical" evidence="9">
    <location>
        <begin position="255"/>
        <end position="273"/>
    </location>
</feature>
<feature type="transmembrane region" description="Helical" evidence="9">
    <location>
        <begin position="70"/>
        <end position="92"/>
    </location>
</feature>
<keyword evidence="4" id="KW-0337">GPI-anchor biosynthesis</keyword>
<gene>
    <name evidence="10" type="ORF">CANVERA_P0344</name>
</gene>
<evidence type="ECO:0000256" key="8">
    <source>
        <dbReference type="SAM" id="MobiDB-lite"/>
    </source>
</evidence>
<dbReference type="EMBL" id="CANTUO010000001">
    <property type="protein sequence ID" value="CAI5755828.1"/>
    <property type="molecule type" value="Genomic_DNA"/>
</dbReference>
<feature type="transmembrane region" description="Helical" evidence="9">
    <location>
        <begin position="99"/>
        <end position="115"/>
    </location>
</feature>
<dbReference type="Proteomes" id="UP001152885">
    <property type="component" value="Unassembled WGS sequence"/>
</dbReference>
<dbReference type="InterPro" id="IPR009450">
    <property type="entry name" value="Plno_GlcNAc_GPI2"/>
</dbReference>
<feature type="region of interest" description="Disordered" evidence="8">
    <location>
        <begin position="1"/>
        <end position="24"/>
    </location>
</feature>
<evidence type="ECO:0008006" key="12">
    <source>
        <dbReference type="Google" id="ProtNLM"/>
    </source>
</evidence>
<comment type="pathway">
    <text evidence="2">Glycolipid biosynthesis; glycosylphosphatidylinositol-anchor biosynthesis.</text>
</comment>
<comment type="subcellular location">
    <subcellularLocation>
        <location evidence="1">Membrane</location>
        <topology evidence="1">Multi-pass membrane protein</topology>
    </subcellularLocation>
</comment>
<dbReference type="PIRSF" id="PIRSF016104">
    <property type="entry name" value="GPI2"/>
    <property type="match status" value="1"/>
</dbReference>
<dbReference type="Pfam" id="PF06432">
    <property type="entry name" value="GPI2"/>
    <property type="match status" value="1"/>
</dbReference>
<evidence type="ECO:0000256" key="4">
    <source>
        <dbReference type="ARBA" id="ARBA00022502"/>
    </source>
</evidence>
<sequence>MGSPKFNIGKQLLSPSPPSSPIRQNIKPWKKLLYLQQSYPDNYTDKSFLSQLKRNTTVAKYSYLKLIDDFSLIVFYITNILLVILMFIGIYVHEWDPTLSIIITSLISTIILFIFQTSINLKSFILITFILLICSPILKSLTKSTSSDSIWAISFILSISNTIFHEYTNEKNDYKPITSTNISLSNAIVLASRLNSTLQVFLFILYSIQVNILLPLFDYKLRVSQYKKLHYILFSVLITITSYLIYNLLNYMFLIYWLISIVTILLIIPYYFLSLQRYKNELQGPWDIAKPKLLSKEM</sequence>